<dbReference type="GO" id="GO:0030674">
    <property type="term" value="F:protein-macromolecule adaptor activity"/>
    <property type="evidence" value="ECO:0007669"/>
    <property type="project" value="InterPro"/>
</dbReference>
<dbReference type="GO" id="GO:0051015">
    <property type="term" value="F:actin filament binding"/>
    <property type="evidence" value="ECO:0007669"/>
    <property type="project" value="InterPro"/>
</dbReference>
<dbReference type="Pfam" id="PF06268">
    <property type="entry name" value="Fascin"/>
    <property type="match status" value="2"/>
</dbReference>
<name>A0A922M158_SPOEX</name>
<organism evidence="5 6">
    <name type="scientific">Spodoptera exigua</name>
    <name type="common">Beet armyworm</name>
    <name type="synonym">Noctua fulgens</name>
    <dbReference type="NCBI Taxonomy" id="7107"/>
    <lineage>
        <taxon>Eukaryota</taxon>
        <taxon>Metazoa</taxon>
        <taxon>Ecdysozoa</taxon>
        <taxon>Arthropoda</taxon>
        <taxon>Hexapoda</taxon>
        <taxon>Insecta</taxon>
        <taxon>Pterygota</taxon>
        <taxon>Neoptera</taxon>
        <taxon>Endopterygota</taxon>
        <taxon>Lepidoptera</taxon>
        <taxon>Glossata</taxon>
        <taxon>Ditrysia</taxon>
        <taxon>Noctuoidea</taxon>
        <taxon>Noctuidae</taxon>
        <taxon>Amphipyrinae</taxon>
        <taxon>Spodoptera</taxon>
    </lineage>
</organism>
<dbReference type="InterPro" id="IPR022768">
    <property type="entry name" value="Fascin-like_dom"/>
</dbReference>
<keyword evidence="2" id="KW-0963">Cytoplasm</keyword>
<evidence type="ECO:0000256" key="3">
    <source>
        <dbReference type="ARBA" id="ARBA00023203"/>
    </source>
</evidence>
<protein>
    <recommendedName>
        <fullName evidence="4">Fascin-like domain-containing protein</fullName>
    </recommendedName>
</protein>
<dbReference type="InterPro" id="IPR008999">
    <property type="entry name" value="Actin-crosslinking"/>
</dbReference>
<evidence type="ECO:0000259" key="4">
    <source>
        <dbReference type="Pfam" id="PF06268"/>
    </source>
</evidence>
<feature type="domain" description="Fascin-like" evidence="4">
    <location>
        <begin position="59"/>
        <end position="109"/>
    </location>
</feature>
<reference evidence="5" key="1">
    <citation type="journal article" date="2021" name="G3 (Bethesda)">
        <title>Genome and transcriptome analysis of the beet armyworm Spodoptera exigua reveals targets for pest control. .</title>
        <authorList>
            <person name="Simon S."/>
            <person name="Breeschoten T."/>
            <person name="Jansen H.J."/>
            <person name="Dirks R.P."/>
            <person name="Schranz M.E."/>
            <person name="Ros V.I.D."/>
        </authorList>
    </citation>
    <scope>NUCLEOTIDE SEQUENCE</scope>
    <source>
        <strain evidence="5">TB_SE_WUR_2020</strain>
    </source>
</reference>
<sequence length="162" mass="17432">MFDVCSVSDDNSGRWALRNVERGYFLGSSSDKLTCTAKVPGDAELWHVHLAARPQLQDQCTSTCLFSAEYHAGALALRDGSGAYLAPIGSKAVLKTRSTAVTRDELFSLEDSLPQAAFVAALNDKYVSVKQDLDGFGVTASESDRWCVSQPALLIAHPASFT</sequence>
<evidence type="ECO:0000313" key="6">
    <source>
        <dbReference type="Proteomes" id="UP000814243"/>
    </source>
</evidence>
<dbReference type="GO" id="GO:0005737">
    <property type="term" value="C:cytoplasm"/>
    <property type="evidence" value="ECO:0007669"/>
    <property type="project" value="UniProtKB-SubCell"/>
</dbReference>
<feature type="domain" description="Fascin-like" evidence="4">
    <location>
        <begin position="12"/>
        <end position="48"/>
    </location>
</feature>
<evidence type="ECO:0000313" key="5">
    <source>
        <dbReference type="EMBL" id="KAH9628195.1"/>
    </source>
</evidence>
<comment type="caution">
    <text evidence="5">The sequence shown here is derived from an EMBL/GenBank/DDBJ whole genome shotgun (WGS) entry which is preliminary data.</text>
</comment>
<evidence type="ECO:0000256" key="2">
    <source>
        <dbReference type="ARBA" id="ARBA00022490"/>
    </source>
</evidence>
<gene>
    <name evidence="5" type="ORF">HF086_006826</name>
</gene>
<dbReference type="Proteomes" id="UP000814243">
    <property type="component" value="Unassembled WGS sequence"/>
</dbReference>
<keyword evidence="3" id="KW-0009">Actin-binding</keyword>
<accession>A0A922M158</accession>
<comment type="subcellular location">
    <subcellularLocation>
        <location evidence="1">Cytoplasm</location>
    </subcellularLocation>
</comment>
<dbReference type="SUPFAM" id="SSF50405">
    <property type="entry name" value="Actin-crosslinking proteins"/>
    <property type="match status" value="2"/>
</dbReference>
<dbReference type="AlphaFoldDB" id="A0A922M158"/>
<evidence type="ECO:0000256" key="1">
    <source>
        <dbReference type="ARBA" id="ARBA00004496"/>
    </source>
</evidence>
<dbReference type="Gene3D" id="2.80.10.50">
    <property type="match status" value="2"/>
</dbReference>
<dbReference type="EMBL" id="JACEFF010000926">
    <property type="protein sequence ID" value="KAH9628195.1"/>
    <property type="molecule type" value="Genomic_DNA"/>
</dbReference>
<proteinExistence type="predicted"/>